<keyword evidence="5 14" id="KW-0812">Transmembrane</keyword>
<evidence type="ECO:0000313" key="17">
    <source>
        <dbReference type="EMBL" id="CAI0411868.1"/>
    </source>
</evidence>
<comment type="caution">
    <text evidence="17">The sequence shown here is derived from an EMBL/GenBank/DDBJ whole genome shotgun (WGS) entry which is preliminary data.</text>
</comment>
<dbReference type="SUPFAM" id="SSF49562">
    <property type="entry name" value="C2 domain (Calcium/lipid-binding domain, CaLB)"/>
    <property type="match status" value="2"/>
</dbReference>
<dbReference type="InterPro" id="IPR000008">
    <property type="entry name" value="C2_dom"/>
</dbReference>
<evidence type="ECO:0000256" key="12">
    <source>
        <dbReference type="ARBA" id="ARBA00023136"/>
    </source>
</evidence>
<comment type="similarity">
    <text evidence="3">Belongs to the synaptotagmin family.</text>
</comment>
<feature type="transmembrane region" description="Helical" evidence="14">
    <location>
        <begin position="6"/>
        <end position="30"/>
    </location>
</feature>
<dbReference type="PROSITE" id="PS50004">
    <property type="entry name" value="C2"/>
    <property type="match status" value="2"/>
</dbReference>
<dbReference type="FunFam" id="2.60.40.150:FF:000066">
    <property type="entry name" value="Extended synaptotagmin-2"/>
    <property type="match status" value="1"/>
</dbReference>
<evidence type="ECO:0000256" key="7">
    <source>
        <dbReference type="ARBA" id="ARBA00022737"/>
    </source>
</evidence>
<evidence type="ECO:0000256" key="13">
    <source>
        <dbReference type="SAM" id="MobiDB-lite"/>
    </source>
</evidence>
<name>A0AAV0JSM6_9ROSI</name>
<dbReference type="Gene3D" id="2.60.40.150">
    <property type="entry name" value="C2 domain"/>
    <property type="match status" value="2"/>
</dbReference>
<keyword evidence="9 14" id="KW-1133">Transmembrane helix</keyword>
<feature type="region of interest" description="Disordered" evidence="13">
    <location>
        <begin position="401"/>
        <end position="426"/>
    </location>
</feature>
<evidence type="ECO:0000256" key="4">
    <source>
        <dbReference type="ARBA" id="ARBA00022448"/>
    </source>
</evidence>
<evidence type="ECO:0000259" key="16">
    <source>
        <dbReference type="PROSITE" id="PS51847"/>
    </source>
</evidence>
<evidence type="ECO:0000259" key="15">
    <source>
        <dbReference type="PROSITE" id="PS50004"/>
    </source>
</evidence>
<protein>
    <submittedName>
        <fullName evidence="17">Uncharacterized protein</fullName>
    </submittedName>
</protein>
<evidence type="ECO:0000256" key="8">
    <source>
        <dbReference type="ARBA" id="ARBA00022837"/>
    </source>
</evidence>
<feature type="domain" description="C2" evidence="15">
    <location>
        <begin position="414"/>
        <end position="531"/>
    </location>
</feature>
<keyword evidence="6" id="KW-0479">Metal-binding</keyword>
<dbReference type="Pfam" id="PF00168">
    <property type="entry name" value="C2"/>
    <property type="match status" value="2"/>
</dbReference>
<dbReference type="CDD" id="cd00030">
    <property type="entry name" value="C2"/>
    <property type="match status" value="2"/>
</dbReference>
<keyword evidence="7" id="KW-0677">Repeat</keyword>
<dbReference type="PROSITE" id="PS51847">
    <property type="entry name" value="SMP"/>
    <property type="match status" value="1"/>
</dbReference>
<evidence type="ECO:0000256" key="1">
    <source>
        <dbReference type="ARBA" id="ARBA00001913"/>
    </source>
</evidence>
<dbReference type="FunFam" id="2.60.40.150:FF:000102">
    <property type="entry name" value="Synaptotagmin-2 isoform A"/>
    <property type="match status" value="1"/>
</dbReference>
<dbReference type="SMART" id="SM00239">
    <property type="entry name" value="C2"/>
    <property type="match status" value="2"/>
</dbReference>
<feature type="domain" description="C2" evidence="15">
    <location>
        <begin position="240"/>
        <end position="364"/>
    </location>
</feature>
<dbReference type="InterPro" id="IPR035892">
    <property type="entry name" value="C2_domain_sf"/>
</dbReference>
<dbReference type="GO" id="GO:0046872">
    <property type="term" value="F:metal ion binding"/>
    <property type="evidence" value="ECO:0007669"/>
    <property type="project" value="UniProtKB-KW"/>
</dbReference>
<dbReference type="InterPro" id="IPR039010">
    <property type="entry name" value="Synaptotagmin_SMP"/>
</dbReference>
<evidence type="ECO:0000256" key="3">
    <source>
        <dbReference type="ARBA" id="ARBA00006996"/>
    </source>
</evidence>
<proteinExistence type="inferred from homology"/>
<evidence type="ECO:0000256" key="11">
    <source>
        <dbReference type="ARBA" id="ARBA00023121"/>
    </source>
</evidence>
<evidence type="ECO:0000313" key="18">
    <source>
        <dbReference type="Proteomes" id="UP001154282"/>
    </source>
</evidence>
<comment type="subcellular location">
    <subcellularLocation>
        <location evidence="2">Membrane</location>
        <topology evidence="2">Single-pass membrane protein</topology>
    </subcellularLocation>
</comment>
<keyword evidence="18" id="KW-1185">Reference proteome</keyword>
<evidence type="ECO:0000256" key="6">
    <source>
        <dbReference type="ARBA" id="ARBA00022723"/>
    </source>
</evidence>
<keyword evidence="11" id="KW-0446">Lipid-binding</keyword>
<sequence length="550" mass="61917">MGFFGTVLGIVGFGIGLAIGLAVGFFLFVYSKPKAVKDAVVRPLAELDSEALQNILPELPLWVKCPDYERVDWLNKFLLDMWPYLDKAICSIIRTTAQPIFKEYIGKYGIEAIEFEHLTLGTLPPTLHGLKVFDTNQNDLVLEPAVRWAGNPNITLVLKLKSLAVTVQLLDLQVFAAPRISLKPLVPTFPCFANIVVSLMERPHVDFGLRILGGDVMSIPGLYRFVQETIKKQVASMYLWPQTLEIPVLDPSTVVVKKPVGLLHVKVVRAMKLMKADIIGTSDPYVKLSLSGEDLPAVKKTSIKKHNLNPVWNENFRLIVKDPGSQLLQLHVYDWDKVGGHDTLGMQVVPLKTLTPQETKQLTLDLLKSTDASDPRDKKQRGRIMVELTLVPFKEDSSISGRLDQINGSRKGSGKGSELVDNDDDPFNGSGLLSVTVQSAEDVDGESHNNPYATLLFRGERKRTKMIRKTRDPRWNEEFQFMIDQPPLREKIRIEVLSKRTGFSFRSRESLGYVEVNLDDVVYNGRINEKYHLINSKNGVVHVEIQWDRV</sequence>
<keyword evidence="8" id="KW-0106">Calcium</keyword>
<reference evidence="17" key="1">
    <citation type="submission" date="2022-08" db="EMBL/GenBank/DDBJ databases">
        <authorList>
            <person name="Gutierrez-Valencia J."/>
        </authorList>
    </citation>
    <scope>NUCLEOTIDE SEQUENCE</scope>
</reference>
<dbReference type="GO" id="GO:0008289">
    <property type="term" value="F:lipid binding"/>
    <property type="evidence" value="ECO:0007669"/>
    <property type="project" value="UniProtKB-KW"/>
</dbReference>
<dbReference type="GO" id="GO:0006869">
    <property type="term" value="P:lipid transport"/>
    <property type="evidence" value="ECO:0007669"/>
    <property type="project" value="UniProtKB-KW"/>
</dbReference>
<evidence type="ECO:0000256" key="5">
    <source>
        <dbReference type="ARBA" id="ARBA00022692"/>
    </source>
</evidence>
<dbReference type="InterPro" id="IPR031468">
    <property type="entry name" value="SMP_LBD"/>
</dbReference>
<dbReference type="Pfam" id="PF17047">
    <property type="entry name" value="SMP_LBD"/>
    <property type="match status" value="1"/>
</dbReference>
<dbReference type="PANTHER" id="PTHR10774:SF62">
    <property type="entry name" value="SYNAPTOTAGMIN-3"/>
    <property type="match status" value="1"/>
</dbReference>
<evidence type="ECO:0000256" key="10">
    <source>
        <dbReference type="ARBA" id="ARBA00023055"/>
    </source>
</evidence>
<dbReference type="GO" id="GO:0005783">
    <property type="term" value="C:endoplasmic reticulum"/>
    <property type="evidence" value="ECO:0007669"/>
    <property type="project" value="TreeGrafter"/>
</dbReference>
<keyword evidence="12 14" id="KW-0472">Membrane</keyword>
<keyword evidence="10" id="KW-0445">Lipid transport</keyword>
<dbReference type="EMBL" id="CAMGYJ010000005">
    <property type="protein sequence ID" value="CAI0411868.1"/>
    <property type="molecule type" value="Genomic_DNA"/>
</dbReference>
<organism evidence="17 18">
    <name type="scientific">Linum tenue</name>
    <dbReference type="NCBI Taxonomy" id="586396"/>
    <lineage>
        <taxon>Eukaryota</taxon>
        <taxon>Viridiplantae</taxon>
        <taxon>Streptophyta</taxon>
        <taxon>Embryophyta</taxon>
        <taxon>Tracheophyta</taxon>
        <taxon>Spermatophyta</taxon>
        <taxon>Magnoliopsida</taxon>
        <taxon>eudicotyledons</taxon>
        <taxon>Gunneridae</taxon>
        <taxon>Pentapetalae</taxon>
        <taxon>rosids</taxon>
        <taxon>fabids</taxon>
        <taxon>Malpighiales</taxon>
        <taxon>Linaceae</taxon>
        <taxon>Linum</taxon>
    </lineage>
</organism>
<dbReference type="AlphaFoldDB" id="A0AAV0JSM6"/>
<comment type="cofactor">
    <cofactor evidence="1">
        <name>Ca(2+)</name>
        <dbReference type="ChEBI" id="CHEBI:29108"/>
    </cofactor>
</comment>
<dbReference type="CDD" id="cd21677">
    <property type="entry name" value="SMP_SYT"/>
    <property type="match status" value="1"/>
</dbReference>
<dbReference type="Proteomes" id="UP001154282">
    <property type="component" value="Unassembled WGS sequence"/>
</dbReference>
<evidence type="ECO:0000256" key="2">
    <source>
        <dbReference type="ARBA" id="ARBA00004167"/>
    </source>
</evidence>
<keyword evidence="4" id="KW-0813">Transport</keyword>
<dbReference type="PRINTS" id="PR00360">
    <property type="entry name" value="C2DOMAIN"/>
</dbReference>
<dbReference type="GO" id="GO:0016020">
    <property type="term" value="C:membrane"/>
    <property type="evidence" value="ECO:0007669"/>
    <property type="project" value="UniProtKB-SubCell"/>
</dbReference>
<evidence type="ECO:0000256" key="9">
    <source>
        <dbReference type="ARBA" id="ARBA00022989"/>
    </source>
</evidence>
<feature type="domain" description="SMP-LTD" evidence="16">
    <location>
        <begin position="67"/>
        <end position="249"/>
    </location>
</feature>
<evidence type="ECO:0000256" key="14">
    <source>
        <dbReference type="SAM" id="Phobius"/>
    </source>
</evidence>
<dbReference type="InterPro" id="IPR045050">
    <property type="entry name" value="Synaptotagmin_plant"/>
</dbReference>
<gene>
    <name evidence="17" type="ORF">LITE_LOCUS15326</name>
</gene>
<accession>A0AAV0JSM6</accession>
<dbReference type="PANTHER" id="PTHR10774">
    <property type="entry name" value="EXTENDED SYNAPTOTAGMIN-RELATED"/>
    <property type="match status" value="1"/>
</dbReference>